<reference evidence="1 2" key="1">
    <citation type="submission" date="2012-04" db="EMBL/GenBank/DDBJ databases">
        <title>Complete genome of Rhodanobacter sp. 2APBS1.</title>
        <authorList>
            <consortium name="US DOE Joint Genome Institute"/>
            <person name="Huntemann M."/>
            <person name="Wei C.-L."/>
            <person name="Han J."/>
            <person name="Detter J.C."/>
            <person name="Han C."/>
            <person name="Tapia R."/>
            <person name="Munk A.C.C."/>
            <person name="Chen A."/>
            <person name="Krypides N."/>
            <person name="Mavromatis K."/>
            <person name="Markowitz V."/>
            <person name="Szeto E."/>
            <person name="Ivanova N."/>
            <person name="Mikhailova N."/>
            <person name="Ovchinnikova G."/>
            <person name="Pagani I."/>
            <person name="Pati A."/>
            <person name="Goodwin L."/>
            <person name="Peters L."/>
            <person name="Pitluck S."/>
            <person name="Woyke T."/>
            <person name="Prakash O."/>
            <person name="Elkins J."/>
            <person name="Brown S."/>
            <person name="Palumbo A."/>
            <person name="Hemme C."/>
            <person name="Zhou J."/>
            <person name="Watson D."/>
            <person name="Jardine P."/>
            <person name="Kostka J."/>
            <person name="Green S."/>
        </authorList>
    </citation>
    <scope>NUCLEOTIDE SEQUENCE [LARGE SCALE GENOMIC DNA]</scope>
    <source>
        <strain evidence="1 2">2APBS1</strain>
    </source>
</reference>
<accession>M4NGB0</accession>
<name>M4NGB0_9GAMM</name>
<sequence precursor="true">MAYEIGFVDNTGTEGLAHWQMLLKIKTLAEANGWTTLRYLNPTDGSNRELILQGVGLSGTEQIFIGFRSYHSATSDYYNLSVAAFTGYVAAAAFTAQPGYMESGVCAHNQRIDYWLCVNAQRITFGLKVGVGSYQHGYAGFFFPYGTPGQYPYPIAVFGMLNGVPATRYSDTSYSMGLKGYIQATATYNGPNARIRDVAGTWQQVYSAPWNTGMNMRDTGGYYLAKKIALYQANQVWGELDGVRFISGFNQVVENTCVINAKTNVVLRDVTRTGFADYFLLELS</sequence>
<gene>
    <name evidence="1" type="ORF">R2APBS1_2857</name>
</gene>
<proteinExistence type="predicted"/>
<dbReference type="Proteomes" id="UP000011859">
    <property type="component" value="Chromosome"/>
</dbReference>
<organism evidence="1 2">
    <name type="scientific">Rhodanobacter denitrificans</name>
    <dbReference type="NCBI Taxonomy" id="666685"/>
    <lineage>
        <taxon>Bacteria</taxon>
        <taxon>Pseudomonadati</taxon>
        <taxon>Pseudomonadota</taxon>
        <taxon>Gammaproteobacteria</taxon>
        <taxon>Lysobacterales</taxon>
        <taxon>Rhodanobacteraceae</taxon>
        <taxon>Rhodanobacter</taxon>
    </lineage>
</organism>
<keyword evidence="2" id="KW-1185">Reference proteome</keyword>
<evidence type="ECO:0000313" key="2">
    <source>
        <dbReference type="Proteomes" id="UP000011859"/>
    </source>
</evidence>
<dbReference type="HOGENOM" id="CLU_048557_0_0_6"/>
<dbReference type="EMBL" id="CP003470">
    <property type="protein sequence ID" value="AGG89934.1"/>
    <property type="molecule type" value="Genomic_DNA"/>
</dbReference>
<dbReference type="RefSeq" id="WP_015448404.1">
    <property type="nucleotide sequence ID" value="NC_020541.1"/>
</dbReference>
<dbReference type="KEGG" id="rhd:R2APBS1_2857"/>
<dbReference type="AlphaFoldDB" id="M4NGB0"/>
<protein>
    <submittedName>
        <fullName evidence="1">Uncharacterized protein</fullName>
    </submittedName>
</protein>
<dbReference type="OrthoDB" id="1633523at2"/>
<evidence type="ECO:0000313" key="1">
    <source>
        <dbReference type="EMBL" id="AGG89934.1"/>
    </source>
</evidence>
<dbReference type="eggNOG" id="ENOG5032Z01">
    <property type="taxonomic scope" value="Bacteria"/>
</dbReference>
<dbReference type="STRING" id="666685.R2APBS1_2857"/>